<feature type="compositionally biased region" description="Polar residues" evidence="1">
    <location>
        <begin position="1"/>
        <end position="18"/>
    </location>
</feature>
<accession>A0A7U2ID30</accession>
<reference evidence="3" key="1">
    <citation type="journal article" date="2021" name="BMC Genomics">
        <title>Chromosome-level genome assembly and manually-curated proteome of model necrotroph Parastagonospora nodorum Sn15 reveals a genome-wide trove of candidate effector homologs, and redundancy of virulence-related functions within an accessory chromosome.</title>
        <authorList>
            <person name="Bertazzoni S."/>
            <person name="Jones D.A.B."/>
            <person name="Phan H.T."/>
            <person name="Tan K.-C."/>
            <person name="Hane J.K."/>
        </authorList>
    </citation>
    <scope>NUCLEOTIDE SEQUENCE [LARGE SCALE GENOMIC DNA]</scope>
    <source>
        <strain evidence="3">SN15 / ATCC MYA-4574 / FGSC 10173)</strain>
    </source>
</reference>
<organism evidence="2 3">
    <name type="scientific">Phaeosphaeria nodorum (strain SN15 / ATCC MYA-4574 / FGSC 10173)</name>
    <name type="common">Glume blotch fungus</name>
    <name type="synonym">Parastagonospora nodorum</name>
    <dbReference type="NCBI Taxonomy" id="321614"/>
    <lineage>
        <taxon>Eukaryota</taxon>
        <taxon>Fungi</taxon>
        <taxon>Dikarya</taxon>
        <taxon>Ascomycota</taxon>
        <taxon>Pezizomycotina</taxon>
        <taxon>Dothideomycetes</taxon>
        <taxon>Pleosporomycetidae</taxon>
        <taxon>Pleosporales</taxon>
        <taxon>Pleosporineae</taxon>
        <taxon>Phaeosphaeriaceae</taxon>
        <taxon>Parastagonospora</taxon>
    </lineage>
</organism>
<feature type="compositionally biased region" description="Basic residues" evidence="1">
    <location>
        <begin position="20"/>
        <end position="34"/>
    </location>
</feature>
<evidence type="ECO:0000256" key="1">
    <source>
        <dbReference type="SAM" id="MobiDB-lite"/>
    </source>
</evidence>
<dbReference type="Proteomes" id="UP000663193">
    <property type="component" value="Chromosome 23"/>
</dbReference>
<keyword evidence="3" id="KW-1185">Reference proteome</keyword>
<evidence type="ECO:0000313" key="3">
    <source>
        <dbReference type="Proteomes" id="UP000663193"/>
    </source>
</evidence>
<dbReference type="AlphaFoldDB" id="A0A7U2ID30"/>
<feature type="region of interest" description="Disordered" evidence="1">
    <location>
        <begin position="1"/>
        <end position="42"/>
    </location>
</feature>
<dbReference type="EMBL" id="CP069045">
    <property type="protein sequence ID" value="QRD07631.1"/>
    <property type="molecule type" value="Genomic_DNA"/>
</dbReference>
<evidence type="ECO:0000313" key="2">
    <source>
        <dbReference type="EMBL" id="QRD07631.1"/>
    </source>
</evidence>
<name>A0A7U2ID30_PHANO</name>
<dbReference type="VEuPathDB" id="FungiDB:JI435_424670"/>
<proteinExistence type="predicted"/>
<sequence length="134" mass="15136">MSMPNSSLSITAEISGSPKSHARSHLYPSPRRHVGSPSSQFRVSPCRSELNLLPRCEIERVARRSSMTRSDPQRITQGDYGRPWTWSNNRLCPNCTHLEHSQHALVLSIELWRYSAVADGGAAWGRRAWRAINV</sequence>
<gene>
    <name evidence="2" type="ORF">JI435_424670</name>
</gene>
<protein>
    <submittedName>
        <fullName evidence="2">Uncharacterized protein</fullName>
    </submittedName>
</protein>